<evidence type="ECO:0000313" key="4">
    <source>
        <dbReference type="Proteomes" id="UP000235584"/>
    </source>
</evidence>
<gene>
    <name evidence="3" type="ORF">C0V70_04700</name>
</gene>
<keyword evidence="4" id="KW-1185">Reference proteome</keyword>
<evidence type="ECO:0000313" key="3">
    <source>
        <dbReference type="EMBL" id="AUN97419.1"/>
    </source>
</evidence>
<dbReference type="SUPFAM" id="SSF56235">
    <property type="entry name" value="N-terminal nucleophile aminohydrolases (Ntn hydrolases)"/>
    <property type="match status" value="1"/>
</dbReference>
<sequence>MKAIILSLLMIQSAFPCTIFSLYPNEEHWVGRTFDWAYGHGLVYTNKRNVTKTSVRILPTDVLSTWTSKYGSVTFNQFGREFPTGGMNERGLIVEALELKSSIYQPVDAKASFNELQFIQYVLDNFQTIGEIRGALKGLRLAPVGSQLHYFTCDINECMTIEFINGKIETRHGNTLPISGLANNTYDESKDYAKEFVTFGGDKPVVQGSKESLDRFVRSNYNVKSINEYDDKIQTLFTFLADVGSLNNRWQIIYNQSQRTINFRTTAKIKLQRMIDVSALDFSCQTPVKYFDLDSDSEGPIRHEFKDFDFNVNQSVIKKSVDMQKLPAALTMRLAVYPNETKCND</sequence>
<dbReference type="Proteomes" id="UP000235584">
    <property type="component" value="Chromosome"/>
</dbReference>
<dbReference type="PANTHER" id="PTHR35527:SF2">
    <property type="entry name" value="HYDROLASE"/>
    <property type="match status" value="1"/>
</dbReference>
<dbReference type="KEGG" id="bsto:C0V70_04700"/>
<dbReference type="RefSeq" id="WP_102242714.1">
    <property type="nucleotide sequence ID" value="NZ_CP025704.1"/>
</dbReference>
<dbReference type="GO" id="GO:0016787">
    <property type="term" value="F:hydrolase activity"/>
    <property type="evidence" value="ECO:0007669"/>
    <property type="project" value="UniProtKB-KW"/>
</dbReference>
<dbReference type="Gene3D" id="3.60.60.10">
    <property type="entry name" value="Penicillin V Acylase, Chain A"/>
    <property type="match status" value="1"/>
</dbReference>
<evidence type="ECO:0000256" key="1">
    <source>
        <dbReference type="ARBA" id="ARBA00006625"/>
    </source>
</evidence>
<protein>
    <submittedName>
        <fullName evidence="3">Uncharacterized protein</fullName>
    </submittedName>
</protein>
<dbReference type="EMBL" id="CP025704">
    <property type="protein sequence ID" value="AUN97419.1"/>
    <property type="molecule type" value="Genomic_DNA"/>
</dbReference>
<dbReference type="InterPro" id="IPR029132">
    <property type="entry name" value="CBAH/NAAA_C"/>
</dbReference>
<organism evidence="3 4">
    <name type="scientific">Bacteriovorax stolpii</name>
    <name type="common">Bdellovibrio stolpii</name>
    <dbReference type="NCBI Taxonomy" id="960"/>
    <lineage>
        <taxon>Bacteria</taxon>
        <taxon>Pseudomonadati</taxon>
        <taxon>Bdellovibrionota</taxon>
        <taxon>Bacteriovoracia</taxon>
        <taxon>Bacteriovoracales</taxon>
        <taxon>Bacteriovoracaceae</taxon>
        <taxon>Bacteriovorax</taxon>
    </lineage>
</organism>
<evidence type="ECO:0000256" key="2">
    <source>
        <dbReference type="ARBA" id="ARBA00022801"/>
    </source>
</evidence>
<reference evidence="3 4" key="1">
    <citation type="submission" date="2018-01" db="EMBL/GenBank/DDBJ databases">
        <title>Complete genome sequence of Bacteriovorax stolpii DSM12778.</title>
        <authorList>
            <person name="Tang B."/>
            <person name="Chang J."/>
        </authorList>
    </citation>
    <scope>NUCLEOTIDE SEQUENCE [LARGE SCALE GENOMIC DNA]</scope>
    <source>
        <strain evidence="3 4">DSM 12778</strain>
    </source>
</reference>
<keyword evidence="2" id="KW-0378">Hydrolase</keyword>
<name>A0A2K9NPI1_BACTC</name>
<proteinExistence type="inferred from homology"/>
<dbReference type="InterPro" id="IPR029055">
    <property type="entry name" value="Ntn_hydrolases_N"/>
</dbReference>
<dbReference type="PANTHER" id="PTHR35527">
    <property type="entry name" value="CHOLOYLGLYCINE HYDROLASE"/>
    <property type="match status" value="1"/>
</dbReference>
<dbReference type="Pfam" id="PF02275">
    <property type="entry name" value="CBAH"/>
    <property type="match status" value="1"/>
</dbReference>
<accession>A0A2K9NPI1</accession>
<dbReference type="AlphaFoldDB" id="A0A2K9NPI1"/>
<dbReference type="InterPro" id="IPR052193">
    <property type="entry name" value="Peptidase_C59"/>
</dbReference>
<comment type="similarity">
    <text evidence="1">Belongs to the peptidase C59 family.</text>
</comment>